<dbReference type="SUPFAM" id="SSF55031">
    <property type="entry name" value="Bacterial exopeptidase dimerisation domain"/>
    <property type="match status" value="1"/>
</dbReference>
<reference evidence="4" key="1">
    <citation type="journal article" date="2019" name="Int. J. Syst. Evol. Microbiol.">
        <title>The Global Catalogue of Microorganisms (GCM) 10K type strain sequencing project: providing services to taxonomists for standard genome sequencing and annotation.</title>
        <authorList>
            <consortium name="The Broad Institute Genomics Platform"/>
            <consortium name="The Broad Institute Genome Sequencing Center for Infectious Disease"/>
            <person name="Wu L."/>
            <person name="Ma J."/>
        </authorList>
    </citation>
    <scope>NUCLEOTIDE SEQUENCE [LARGE SCALE GENOMIC DNA]</scope>
    <source>
        <strain evidence="4">KCTC 32255</strain>
    </source>
</reference>
<dbReference type="PANTHER" id="PTHR30575">
    <property type="entry name" value="PEPTIDASE M20"/>
    <property type="match status" value="1"/>
</dbReference>
<evidence type="ECO:0000259" key="2">
    <source>
        <dbReference type="Pfam" id="PF07687"/>
    </source>
</evidence>
<accession>A0ABW2C7C4</accession>
<dbReference type="PANTHER" id="PTHR30575:SF0">
    <property type="entry name" value="XAA-ARG DIPEPTIDASE"/>
    <property type="match status" value="1"/>
</dbReference>
<proteinExistence type="inferred from homology"/>
<feature type="domain" description="Peptidase M20 dimerisation" evidence="2">
    <location>
        <begin position="191"/>
        <end position="282"/>
    </location>
</feature>
<dbReference type="InterPro" id="IPR036264">
    <property type="entry name" value="Bact_exopeptidase_dim_dom"/>
</dbReference>
<evidence type="ECO:0000313" key="4">
    <source>
        <dbReference type="Proteomes" id="UP001596337"/>
    </source>
</evidence>
<dbReference type="Gene3D" id="3.40.630.10">
    <property type="entry name" value="Zn peptidases"/>
    <property type="match status" value="1"/>
</dbReference>
<dbReference type="RefSeq" id="WP_345405164.1">
    <property type="nucleotide sequence ID" value="NZ_BAABLA010000119.1"/>
</dbReference>
<dbReference type="PIRSF" id="PIRSF037226">
    <property type="entry name" value="Amidohydrolase_ACY1L2_prd"/>
    <property type="match status" value="1"/>
</dbReference>
<dbReference type="EMBL" id="JBHSXX010000001">
    <property type="protein sequence ID" value="MFC6870729.1"/>
    <property type="molecule type" value="Genomic_DNA"/>
</dbReference>
<dbReference type="SUPFAM" id="SSF53187">
    <property type="entry name" value="Zn-dependent exopeptidases"/>
    <property type="match status" value="1"/>
</dbReference>
<dbReference type="InterPro" id="IPR017439">
    <property type="entry name" value="Amidohydrolase"/>
</dbReference>
<dbReference type="InterPro" id="IPR017144">
    <property type="entry name" value="Xaa-Arg_dipeptidase"/>
</dbReference>
<sequence>MPHPNTAVSGSAADAHATASRRVTAAHDAVAPALARARDSLVGLSHALHADPELAWEEVRAARRLCGLLDDLGYDVTPGIADLPTAFAATTGSGPLHVAICAEYDALPGLGHACGHNMIAAMAVGAATVLRPLADDLGLRVTVLGTPAEEGGGGKIYLLERGAFDGVHAAMMVHPGPVDVAEAEPFAVSHLRVRFHGKGAHAAAYPEQGINAADAFTVSQVAIGLLRQQLPMSTRVHGVQTRGGEAPNAIPELTEGRWYVRAADLAQLDVIEQRVRRCFEAGALATGSELEIEPESPPYAEFVNDPGLVAFYRSHAQALGRRFPAGDPAGRMNRASTDMGNVSRVIPAMHPYIGIDSLPAVNHQQEFAAHCVSSAADAAVLDGAAAMAHVVVDAATSPELRTRLLGEEG</sequence>
<name>A0ABW2C7C4_9PSEU</name>
<keyword evidence="4" id="KW-1185">Reference proteome</keyword>
<evidence type="ECO:0000256" key="1">
    <source>
        <dbReference type="PIRNR" id="PIRNR037226"/>
    </source>
</evidence>
<gene>
    <name evidence="3" type="ORF">ACFQGD_26720</name>
</gene>
<dbReference type="Pfam" id="PF01546">
    <property type="entry name" value="Peptidase_M20"/>
    <property type="match status" value="1"/>
</dbReference>
<organism evidence="3 4">
    <name type="scientific">Haloechinothrix salitolerans</name>
    <dbReference type="NCBI Taxonomy" id="926830"/>
    <lineage>
        <taxon>Bacteria</taxon>
        <taxon>Bacillati</taxon>
        <taxon>Actinomycetota</taxon>
        <taxon>Actinomycetes</taxon>
        <taxon>Pseudonocardiales</taxon>
        <taxon>Pseudonocardiaceae</taxon>
        <taxon>Haloechinothrix</taxon>
    </lineage>
</organism>
<comment type="caution">
    <text evidence="3">The sequence shown here is derived from an EMBL/GenBank/DDBJ whole genome shotgun (WGS) entry which is preliminary data.</text>
</comment>
<dbReference type="Pfam" id="PF07687">
    <property type="entry name" value="M20_dimer"/>
    <property type="match status" value="1"/>
</dbReference>
<comment type="similarity">
    <text evidence="1">Belongs to the peptidase M20A family.</text>
</comment>
<dbReference type="CDD" id="cd05672">
    <property type="entry name" value="M20_ACY1L2-like"/>
    <property type="match status" value="1"/>
</dbReference>
<dbReference type="InterPro" id="IPR002933">
    <property type="entry name" value="Peptidase_M20"/>
</dbReference>
<dbReference type="InterPro" id="IPR011650">
    <property type="entry name" value="Peptidase_M20_dimer"/>
</dbReference>
<dbReference type="Proteomes" id="UP001596337">
    <property type="component" value="Unassembled WGS sequence"/>
</dbReference>
<evidence type="ECO:0000313" key="3">
    <source>
        <dbReference type="EMBL" id="MFC6870729.1"/>
    </source>
</evidence>
<dbReference type="InterPro" id="IPR052030">
    <property type="entry name" value="Peptidase_M20/M20A_hydrolases"/>
</dbReference>
<protein>
    <recommendedName>
        <fullName evidence="1">Peptidase M20 domain-containing protein 2</fullName>
    </recommendedName>
</protein>
<dbReference type="NCBIfam" id="TIGR01891">
    <property type="entry name" value="amidohydrolases"/>
    <property type="match status" value="1"/>
</dbReference>
<dbReference type="Gene3D" id="3.30.70.360">
    <property type="match status" value="1"/>
</dbReference>